<organism evidence="1 2">
    <name type="scientific">Megasphaera lornae</name>
    <dbReference type="NCBI Taxonomy" id="1000568"/>
    <lineage>
        <taxon>Bacteria</taxon>
        <taxon>Bacillati</taxon>
        <taxon>Bacillota</taxon>
        <taxon>Negativicutes</taxon>
        <taxon>Veillonellales</taxon>
        <taxon>Veillonellaceae</taxon>
        <taxon>Megasphaera</taxon>
    </lineage>
</organism>
<accession>A0ABP2L5A5</accession>
<comment type="caution">
    <text evidence="1">The sequence shown here is derived from an EMBL/GenBank/DDBJ whole genome shotgun (WGS) entry which is preliminary data.</text>
</comment>
<proteinExistence type="predicted"/>
<gene>
    <name evidence="1" type="ORF">HMPREF1039_1004</name>
</gene>
<dbReference type="Proteomes" id="UP000004018">
    <property type="component" value="Unassembled WGS sequence"/>
</dbReference>
<dbReference type="EMBL" id="AFIJ01000033">
    <property type="protein sequence ID" value="EGL39796.1"/>
    <property type="molecule type" value="Genomic_DNA"/>
</dbReference>
<sequence>MHDAAVHFFGENTPETETKNPLVLTRGFAFMRQMESAYTLYMPTYDCKSCFFNSLYSCE</sequence>
<keyword evidence="2" id="KW-1185">Reference proteome</keyword>
<name>A0ABP2L5A5_9FIRM</name>
<evidence type="ECO:0000313" key="1">
    <source>
        <dbReference type="EMBL" id="EGL39796.1"/>
    </source>
</evidence>
<evidence type="ECO:0000313" key="2">
    <source>
        <dbReference type="Proteomes" id="UP000004018"/>
    </source>
</evidence>
<protein>
    <submittedName>
        <fullName evidence="1">Uncharacterized protein</fullName>
    </submittedName>
</protein>
<reference evidence="1 2" key="1">
    <citation type="submission" date="2011-04" db="EMBL/GenBank/DDBJ databases">
        <authorList>
            <person name="Harkins D.M."/>
            <person name="Madupu R."/>
            <person name="Durkin A.S."/>
            <person name="Torralba M."/>
            <person name="Methe B."/>
            <person name="Sutton G.G."/>
            <person name="Nelson K.E."/>
        </authorList>
    </citation>
    <scope>NUCLEOTIDE SEQUENCE [LARGE SCALE GENOMIC DNA]</scope>
    <source>
        <strain evidence="1 2">UPII 199-6</strain>
    </source>
</reference>